<proteinExistence type="predicted"/>
<protein>
    <submittedName>
        <fullName evidence="1">Uncharacterized protein</fullName>
    </submittedName>
</protein>
<dbReference type="EMBL" id="BK015535">
    <property type="protein sequence ID" value="DAE11729.1"/>
    <property type="molecule type" value="Genomic_DNA"/>
</dbReference>
<evidence type="ECO:0000313" key="1">
    <source>
        <dbReference type="EMBL" id="DAE11729.1"/>
    </source>
</evidence>
<organism evidence="1">
    <name type="scientific">Siphoviridae sp. ct2vX3</name>
    <dbReference type="NCBI Taxonomy" id="2825318"/>
    <lineage>
        <taxon>Viruses</taxon>
        <taxon>Duplodnaviria</taxon>
        <taxon>Heunggongvirae</taxon>
        <taxon>Uroviricota</taxon>
        <taxon>Caudoviricetes</taxon>
    </lineage>
</organism>
<name>A0A8S5PYP2_9CAUD</name>
<sequence length="31" mass="3849">MPCRSVLQNYFFPFIYIIAYWDEKVKFRVSS</sequence>
<accession>A0A8S5PYP2</accession>
<reference evidence="1" key="1">
    <citation type="journal article" date="2021" name="Proc. Natl. Acad. Sci. U.S.A.">
        <title>A Catalog of Tens of Thousands of Viruses from Human Metagenomes Reveals Hidden Associations with Chronic Diseases.</title>
        <authorList>
            <person name="Tisza M.J."/>
            <person name="Buck C.B."/>
        </authorList>
    </citation>
    <scope>NUCLEOTIDE SEQUENCE</scope>
    <source>
        <strain evidence="1">Ct2vX3</strain>
    </source>
</reference>